<dbReference type="PANTHER" id="PTHR30349:SF41">
    <property type="entry name" value="INTEGRASE_RECOMBINASE PROTEIN MJ0367-RELATED"/>
    <property type="match status" value="1"/>
</dbReference>
<sequence>MCFAFASAICVNMYTEPKIITNTDLTSRSYILYYYNGIRCREYNGNKLGVSISPNSAKSLEERNKLLINLQYEFDKALKSGWCPIKEPQVKVLTIKEAMKDILSSKLSMNYSSTYKRDLQKLYDQFNQFFPKEVLCLEPKDLKLSHIESFLDQFKSSNRHYMNKRSSLSVFFSDMIRKEIMERNLITRTLRAKAKSVLHETFTDNELSKVLEFLKEKYSNLYLCCLLTYGCFLRPHKEVRMLKMAHFYNDFSEIHLSGDENKSGRIRTVFVPSYVTDEIKRRFNGVIDRDSNLFTRELVPYNDDYFKTQWSRAKTEMIKLKLIRSQQTLYSFRHTGAVNVYKKCKDLHVIQKLLGHSDMIVTLNYLRGLGEVNDENLRDVLPEL</sequence>
<evidence type="ECO:0000259" key="4">
    <source>
        <dbReference type="PROSITE" id="PS51898"/>
    </source>
</evidence>
<feature type="domain" description="Tyr recombinase" evidence="4">
    <location>
        <begin position="197"/>
        <end position="382"/>
    </location>
</feature>
<accession>A0ABW4IC43</accession>
<dbReference type="InterPro" id="IPR011010">
    <property type="entry name" value="DNA_brk_join_enz"/>
</dbReference>
<dbReference type="Gene3D" id="1.10.443.10">
    <property type="entry name" value="Intergrase catalytic core"/>
    <property type="match status" value="1"/>
</dbReference>
<name>A0ABW4IC43_9SPHI</name>
<dbReference type="PANTHER" id="PTHR30349">
    <property type="entry name" value="PHAGE INTEGRASE-RELATED"/>
    <property type="match status" value="1"/>
</dbReference>
<comment type="caution">
    <text evidence="5">The sequence shown here is derived from an EMBL/GenBank/DDBJ whole genome shotgun (WGS) entry which is preliminary data.</text>
</comment>
<keyword evidence="6" id="KW-1185">Reference proteome</keyword>
<dbReference type="InterPro" id="IPR050090">
    <property type="entry name" value="Tyrosine_recombinase_XerCD"/>
</dbReference>
<keyword evidence="2" id="KW-0238">DNA-binding</keyword>
<dbReference type="RefSeq" id="WP_379662445.1">
    <property type="nucleotide sequence ID" value="NZ_JBHUDG010000013.1"/>
</dbReference>
<dbReference type="InterPro" id="IPR002104">
    <property type="entry name" value="Integrase_catalytic"/>
</dbReference>
<organism evidence="5 6">
    <name type="scientific">Pseudopedobacter beijingensis</name>
    <dbReference type="NCBI Taxonomy" id="1207056"/>
    <lineage>
        <taxon>Bacteria</taxon>
        <taxon>Pseudomonadati</taxon>
        <taxon>Bacteroidota</taxon>
        <taxon>Sphingobacteriia</taxon>
        <taxon>Sphingobacteriales</taxon>
        <taxon>Sphingobacteriaceae</taxon>
        <taxon>Pseudopedobacter</taxon>
    </lineage>
</organism>
<dbReference type="EMBL" id="JBHUDG010000013">
    <property type="protein sequence ID" value="MFD1629997.1"/>
    <property type="molecule type" value="Genomic_DNA"/>
</dbReference>
<reference evidence="6" key="1">
    <citation type="journal article" date="2019" name="Int. J. Syst. Evol. Microbiol.">
        <title>The Global Catalogue of Microorganisms (GCM) 10K type strain sequencing project: providing services to taxonomists for standard genome sequencing and annotation.</title>
        <authorList>
            <consortium name="The Broad Institute Genomics Platform"/>
            <consortium name="The Broad Institute Genome Sequencing Center for Infectious Disease"/>
            <person name="Wu L."/>
            <person name="Ma J."/>
        </authorList>
    </citation>
    <scope>NUCLEOTIDE SEQUENCE [LARGE SCALE GENOMIC DNA]</scope>
    <source>
        <strain evidence="6">CCUG 53762</strain>
    </source>
</reference>
<dbReference type="Pfam" id="PF00589">
    <property type="entry name" value="Phage_integrase"/>
    <property type="match status" value="1"/>
</dbReference>
<evidence type="ECO:0000313" key="5">
    <source>
        <dbReference type="EMBL" id="MFD1629997.1"/>
    </source>
</evidence>
<comment type="similarity">
    <text evidence="1">Belongs to the 'phage' integrase family.</text>
</comment>
<evidence type="ECO:0000256" key="3">
    <source>
        <dbReference type="ARBA" id="ARBA00023172"/>
    </source>
</evidence>
<dbReference type="PROSITE" id="PS51898">
    <property type="entry name" value="TYR_RECOMBINASE"/>
    <property type="match status" value="1"/>
</dbReference>
<evidence type="ECO:0000256" key="1">
    <source>
        <dbReference type="ARBA" id="ARBA00008857"/>
    </source>
</evidence>
<proteinExistence type="inferred from homology"/>
<dbReference type="Proteomes" id="UP001597118">
    <property type="component" value="Unassembled WGS sequence"/>
</dbReference>
<dbReference type="CDD" id="cd00397">
    <property type="entry name" value="DNA_BRE_C"/>
    <property type="match status" value="1"/>
</dbReference>
<protein>
    <submittedName>
        <fullName evidence="5">Tyrosine-type recombinase/integrase</fullName>
    </submittedName>
</protein>
<dbReference type="SUPFAM" id="SSF56349">
    <property type="entry name" value="DNA breaking-rejoining enzymes"/>
    <property type="match status" value="1"/>
</dbReference>
<dbReference type="InterPro" id="IPR013762">
    <property type="entry name" value="Integrase-like_cat_sf"/>
</dbReference>
<evidence type="ECO:0000256" key="2">
    <source>
        <dbReference type="ARBA" id="ARBA00023125"/>
    </source>
</evidence>
<gene>
    <name evidence="5" type="ORF">ACFSAH_08920</name>
</gene>
<evidence type="ECO:0000313" key="6">
    <source>
        <dbReference type="Proteomes" id="UP001597118"/>
    </source>
</evidence>
<keyword evidence="3" id="KW-0233">DNA recombination</keyword>